<evidence type="ECO:0000256" key="1">
    <source>
        <dbReference type="SAM" id="Coils"/>
    </source>
</evidence>
<dbReference type="Pfam" id="PF11740">
    <property type="entry name" value="KfrA_N"/>
    <property type="match status" value="1"/>
</dbReference>
<dbReference type="EMBL" id="CP046441">
    <property type="protein sequence ID" value="QGT80905.1"/>
    <property type="molecule type" value="Genomic_DNA"/>
</dbReference>
<feature type="domain" description="KfrA N-terminal DNA-binding" evidence="3">
    <location>
        <begin position="158"/>
        <end position="266"/>
    </location>
</feature>
<dbReference type="Proteomes" id="UP000423413">
    <property type="component" value="Chromosome"/>
</dbReference>
<dbReference type="InterPro" id="IPR021104">
    <property type="entry name" value="KfrA_DNA-bd_N"/>
</dbReference>
<gene>
    <name evidence="4" type="ORF">GMO17_06780</name>
</gene>
<evidence type="ECO:0000313" key="4">
    <source>
        <dbReference type="EMBL" id="QGT80905.1"/>
    </source>
</evidence>
<evidence type="ECO:0000256" key="2">
    <source>
        <dbReference type="SAM" id="MobiDB-lite"/>
    </source>
</evidence>
<name>A0AAE6UKW0_9PSED</name>
<proteinExistence type="predicted"/>
<feature type="region of interest" description="Disordered" evidence="2">
    <location>
        <begin position="325"/>
        <end position="344"/>
    </location>
</feature>
<feature type="coiled-coil region" evidence="1">
    <location>
        <begin position="260"/>
        <end position="308"/>
    </location>
</feature>
<sequence length="468" mass="53722">MNTAQNIAHLGRLGRIDKTMTFVPLRQRGQVGAQGVARQLLGVVGEITHHALAGRRQQPSPFILKMLNRLLVAPRGALAPGSLEVSICSSHALFLLVYRFFSQNHGKSASRSRILHSQTSVRRLLSGTRRQKYTRTYILHSTLRNRRRRPMARGGINKALVQKARDALQARGIRASIDAVRVELGNTGSKSTILRYLQELSAVQSPSGPVALEDELGRLISSVAERLQEAAQQAVADDQTRVDQAWQRHSQAQVQQRELVDSLKDQVRRLDAQVEEHRQRELAAQRCARDLQTQLEAQQRQLAHVQHTLGEREARLTALGERHDHLKASRDHYQEQQRTQREQELARHDQQVQQLSKELRTLQVTLLAKQEELATLNRANERLLTESRLASRQALADSREYSQARAEWEQLAHRHQQAQVHWQTEEAELRERLRAALLKQRSDALYRRHEQRQILQLQRLLDTPTYRT</sequence>
<reference evidence="4 5" key="1">
    <citation type="submission" date="2019-11" db="EMBL/GenBank/DDBJ databases">
        <title>Complete genome sequence of Pseudomonas syringae pv. coronafaciens isolate B19001 originated in imported oat cereal.</title>
        <authorList>
            <person name="Kim S.M."/>
            <person name="Lee B.C."/>
            <person name="Seo S.J."/>
            <person name="Lee J.E."/>
            <person name="Choi N.J."/>
            <person name="Park J.H."/>
        </authorList>
    </citation>
    <scope>NUCLEOTIDE SEQUENCE [LARGE SCALE GENOMIC DNA]</scope>
    <source>
        <strain evidence="4 5">B19001</strain>
    </source>
</reference>
<dbReference type="AlphaFoldDB" id="A0AAE6UKW0"/>
<protein>
    <recommendedName>
        <fullName evidence="3">KfrA N-terminal DNA-binding domain-containing protein</fullName>
    </recommendedName>
</protein>
<accession>A0AAE6UKW0</accession>
<evidence type="ECO:0000313" key="5">
    <source>
        <dbReference type="Proteomes" id="UP000423413"/>
    </source>
</evidence>
<keyword evidence="1" id="KW-0175">Coiled coil</keyword>
<evidence type="ECO:0000259" key="3">
    <source>
        <dbReference type="Pfam" id="PF11740"/>
    </source>
</evidence>
<organism evidence="4 5">
    <name type="scientific">Pseudomonas coronafaciens pv. coronafaciens</name>
    <dbReference type="NCBI Taxonomy" id="235275"/>
    <lineage>
        <taxon>Bacteria</taxon>
        <taxon>Pseudomonadati</taxon>
        <taxon>Pseudomonadota</taxon>
        <taxon>Gammaproteobacteria</taxon>
        <taxon>Pseudomonadales</taxon>
        <taxon>Pseudomonadaceae</taxon>
        <taxon>Pseudomonas</taxon>
        <taxon>Pseudomonas coronafaciens</taxon>
    </lineage>
</organism>